<evidence type="ECO:0000256" key="5">
    <source>
        <dbReference type="ARBA" id="ARBA00023136"/>
    </source>
</evidence>
<keyword evidence="6" id="KW-0813">Transport</keyword>
<dbReference type="EMBL" id="JACKWY010000002">
    <property type="protein sequence ID" value="MBB6714008.1"/>
    <property type="molecule type" value="Genomic_DNA"/>
</dbReference>
<dbReference type="GO" id="GO:0055085">
    <property type="term" value="P:transmembrane transport"/>
    <property type="evidence" value="ECO:0007669"/>
    <property type="project" value="UniProtKB-UniRule"/>
</dbReference>
<proteinExistence type="inferred from homology"/>
<evidence type="ECO:0000313" key="8">
    <source>
        <dbReference type="EMBL" id="MBB6714008.1"/>
    </source>
</evidence>
<feature type="transmembrane region" description="Helical" evidence="6">
    <location>
        <begin position="236"/>
        <end position="259"/>
    </location>
</feature>
<feature type="transmembrane region" description="Helical" evidence="6">
    <location>
        <begin position="57"/>
        <end position="79"/>
    </location>
</feature>
<feature type="transmembrane region" description="Helical" evidence="6">
    <location>
        <begin position="107"/>
        <end position="131"/>
    </location>
</feature>
<evidence type="ECO:0000313" key="9">
    <source>
        <dbReference type="Proteomes" id="UP000585258"/>
    </source>
</evidence>
<dbReference type="InterPro" id="IPR027022">
    <property type="entry name" value="ABC_permease_BceB-typ"/>
</dbReference>
<feature type="transmembrane region" description="Helical" evidence="6">
    <location>
        <begin position="17"/>
        <end position="37"/>
    </location>
</feature>
<dbReference type="Pfam" id="PF02687">
    <property type="entry name" value="FtsX"/>
    <property type="match status" value="1"/>
</dbReference>
<evidence type="ECO:0000256" key="2">
    <source>
        <dbReference type="ARBA" id="ARBA00022475"/>
    </source>
</evidence>
<dbReference type="InterPro" id="IPR052536">
    <property type="entry name" value="ABC-4_Integral_Memb_Prot"/>
</dbReference>
<evidence type="ECO:0000256" key="1">
    <source>
        <dbReference type="ARBA" id="ARBA00004651"/>
    </source>
</evidence>
<dbReference type="PANTHER" id="PTHR46795:SF3">
    <property type="entry name" value="ABC TRANSPORTER PERMEASE"/>
    <property type="match status" value="1"/>
</dbReference>
<feature type="transmembrane region" description="Helical" evidence="6">
    <location>
        <begin position="605"/>
        <end position="627"/>
    </location>
</feature>
<evidence type="ECO:0000256" key="6">
    <source>
        <dbReference type="PIRNR" id="PIRNR018968"/>
    </source>
</evidence>
<feature type="domain" description="ABC3 transporter permease C-terminal" evidence="7">
    <location>
        <begin position="64"/>
        <end position="175"/>
    </location>
</feature>
<feature type="transmembrane region" description="Helical" evidence="6">
    <location>
        <begin position="203"/>
        <end position="224"/>
    </location>
</feature>
<dbReference type="Proteomes" id="UP000585258">
    <property type="component" value="Unassembled WGS sequence"/>
</dbReference>
<feature type="transmembrane region" description="Helical" evidence="6">
    <location>
        <begin position="639"/>
        <end position="660"/>
    </location>
</feature>
<dbReference type="InterPro" id="IPR003838">
    <property type="entry name" value="ABC3_permease_C"/>
</dbReference>
<dbReference type="AlphaFoldDB" id="A0A7X0SCU9"/>
<keyword evidence="5 6" id="KW-0472">Membrane</keyword>
<dbReference type="PANTHER" id="PTHR46795">
    <property type="entry name" value="ABC TRANSPORTER PERMEASE-RELATED-RELATED"/>
    <property type="match status" value="1"/>
</dbReference>
<keyword evidence="2 6" id="KW-1003">Cell membrane</keyword>
<protein>
    <submittedName>
        <fullName evidence="8">FtsX-like permease family protein</fullName>
    </submittedName>
</protein>
<name>A0A7X0SCU9_9CLOT</name>
<evidence type="ECO:0000256" key="3">
    <source>
        <dbReference type="ARBA" id="ARBA00022692"/>
    </source>
</evidence>
<accession>A0A7X0SCU9</accession>
<dbReference type="RefSeq" id="WP_185163702.1">
    <property type="nucleotide sequence ID" value="NZ_JACKWY010000002.1"/>
</dbReference>
<sequence>MYFNLSIRNVKRSFKDYLIYFLTITFGVCIFYTFNSIESQQAMLELSEMQMNLMKMLTTMISGVSVFISFILGFLIIYANRFLIRKRKKELGIYVSLGMGKGKISSLLVFETILIGLISLVTGLVLGVILSQGLSALTAKLFLVDLNKYKFVFSSSAMIKTIIYFGIMFLLVMIFNSFTISKYKLVDLLNASKKSEDLKGKNIYVSVILFILSIISLGIAYDLIIENRLAVIDKGFWMSIILGIIGTFLFFRSLAGFALKLMQSNKKLYLKNLNMFTLRQINSKVNTTFISMSFICLMLFLAICILSSGLSIKNASDENIKFLTPYDATFKVDLLKNPEGGKVETVIKEMAGIDIKLYSDNYSELDVYNSDVMFKEIIKDTTDPSVKSKLEVLMDFNVQIIKVSEFNKAMKLQNENEVTLKKDDVLFLNNFKIVESSINEFLKNNSSININGENYNLNSKKIICENIETTMMEGNFLTFILPDEKVEGVTPVKRILNLNYKDDKKEQESLLQKDMTRLMNDNNSEDKLKAIDGDTRQIAIESRSGLSTTIVYLGIYLGIIFLITSGAVLAIQQLSEAADNKCRYEALKKIGVDRKMRNKSIFIQILIYFMMPLSLAIVHSIVGMYVANEVVVVFGGANSFNASLITGGAICIIYGAYFLTTYNGCKNAIK</sequence>
<evidence type="ECO:0000256" key="4">
    <source>
        <dbReference type="ARBA" id="ARBA00022989"/>
    </source>
</evidence>
<feature type="transmembrane region" description="Helical" evidence="6">
    <location>
        <begin position="151"/>
        <end position="175"/>
    </location>
</feature>
<dbReference type="PIRSF" id="PIRSF018968">
    <property type="entry name" value="ABC_permease_BceB"/>
    <property type="match status" value="1"/>
</dbReference>
<comment type="subcellular location">
    <subcellularLocation>
        <location evidence="1 6">Cell membrane</location>
        <topology evidence="1 6">Multi-pass membrane protein</topology>
    </subcellularLocation>
</comment>
<reference evidence="8 9" key="1">
    <citation type="submission" date="2020-08" db="EMBL/GenBank/DDBJ databases">
        <title>Clostridia isolated from Swiss meat.</title>
        <authorList>
            <person name="Wambui J."/>
            <person name="Stevens M.J.A."/>
            <person name="Stephan R."/>
        </authorList>
    </citation>
    <scope>NUCLEOTIDE SEQUENCE [LARGE SCALE GENOMIC DNA]</scope>
    <source>
        <strain evidence="8 9">CM001</strain>
    </source>
</reference>
<organism evidence="8 9">
    <name type="scientific">Clostridium gasigenes</name>
    <dbReference type="NCBI Taxonomy" id="94869"/>
    <lineage>
        <taxon>Bacteria</taxon>
        <taxon>Bacillati</taxon>
        <taxon>Bacillota</taxon>
        <taxon>Clostridia</taxon>
        <taxon>Eubacteriales</taxon>
        <taxon>Clostridiaceae</taxon>
        <taxon>Clostridium</taxon>
    </lineage>
</organism>
<comment type="similarity">
    <text evidence="6">Belongs to the ABC-4 integral membrane protein family.</text>
</comment>
<keyword evidence="4 6" id="KW-1133">Transmembrane helix</keyword>
<comment type="caution">
    <text evidence="8">The sequence shown here is derived from an EMBL/GenBank/DDBJ whole genome shotgun (WGS) entry which is preliminary data.</text>
</comment>
<evidence type="ECO:0000259" key="7">
    <source>
        <dbReference type="Pfam" id="PF02687"/>
    </source>
</evidence>
<feature type="transmembrane region" description="Helical" evidence="6">
    <location>
        <begin position="550"/>
        <end position="571"/>
    </location>
</feature>
<keyword evidence="3 6" id="KW-0812">Transmembrane</keyword>
<feature type="transmembrane region" description="Helical" evidence="6">
    <location>
        <begin position="289"/>
        <end position="312"/>
    </location>
</feature>
<gene>
    <name evidence="8" type="ORF">H7E68_04565</name>
</gene>
<dbReference type="GO" id="GO:0005886">
    <property type="term" value="C:plasma membrane"/>
    <property type="evidence" value="ECO:0007669"/>
    <property type="project" value="UniProtKB-SubCell"/>
</dbReference>